<organism evidence="2 3">
    <name type="scientific">Streptococcus moroccensis</name>
    <dbReference type="NCBI Taxonomy" id="1451356"/>
    <lineage>
        <taxon>Bacteria</taxon>
        <taxon>Bacillati</taxon>
        <taxon>Bacillota</taxon>
        <taxon>Bacilli</taxon>
        <taxon>Lactobacillales</taxon>
        <taxon>Streptococcaceae</taxon>
        <taxon>Streptococcus</taxon>
    </lineage>
</organism>
<dbReference type="RefSeq" id="WP_307121002.1">
    <property type="nucleotide sequence ID" value="NZ_JAUSTM010000002.1"/>
</dbReference>
<feature type="region of interest" description="Disordered" evidence="1">
    <location>
        <begin position="1"/>
        <end position="23"/>
    </location>
</feature>
<proteinExistence type="predicted"/>
<dbReference type="EMBL" id="JAUSTM010000002">
    <property type="protein sequence ID" value="MDQ0221775.1"/>
    <property type="molecule type" value="Genomic_DNA"/>
</dbReference>
<evidence type="ECO:0000256" key="1">
    <source>
        <dbReference type="SAM" id="MobiDB-lite"/>
    </source>
</evidence>
<evidence type="ECO:0000313" key="2">
    <source>
        <dbReference type="EMBL" id="MDQ0221775.1"/>
    </source>
</evidence>
<evidence type="ECO:0000313" key="3">
    <source>
        <dbReference type="Proteomes" id="UP001223079"/>
    </source>
</evidence>
<keyword evidence="3" id="KW-1185">Reference proteome</keyword>
<accession>A0ABT9YPT0</accession>
<protein>
    <submittedName>
        <fullName evidence="2">Uncharacterized protein</fullName>
    </submittedName>
</protein>
<reference evidence="2 3" key="1">
    <citation type="submission" date="2023-07" db="EMBL/GenBank/DDBJ databases">
        <title>Genomic Encyclopedia of Type Strains, Phase IV (KMG-IV): sequencing the most valuable type-strain genomes for metagenomic binning, comparative biology and taxonomic classification.</title>
        <authorList>
            <person name="Goeker M."/>
        </authorList>
    </citation>
    <scope>NUCLEOTIDE SEQUENCE [LARGE SCALE GENOMIC DNA]</scope>
    <source>
        <strain evidence="2 3">DSM 105143</strain>
    </source>
</reference>
<sequence length="336" mass="38342">MVKIDTGNPEEKEEIGLQRSIDSSSEALSHSQAKIVTADLITSLASFQNAMKSSNMAAITALSASNLAHQIAKLTNVTLPQVNISSSYNNIFSSIQIDSVRNIVNSVNQIMNGFQFDYSKFAANLGEILKNIPSPYSEDEINEIIPNVERLAEQGWVIYYDFGDVYRRISADNIQELENEWLTQLKTDLSSENVYRELKESFLYPETLIESMFESYKSGNYYAAYTLATLAIDGALNRNSEQVTNEGRIPVGRRSVEVLDKQFVDKSFSEAGLVHWLQIFFKDTNNFTIDDPNRHMIGHGRWEGTIYEKDFLKLFNVILYLLRSIEFWHYSFLENL</sequence>
<dbReference type="Proteomes" id="UP001223079">
    <property type="component" value="Unassembled WGS sequence"/>
</dbReference>
<comment type="caution">
    <text evidence="2">The sequence shown here is derived from an EMBL/GenBank/DDBJ whole genome shotgun (WGS) entry which is preliminary data.</text>
</comment>
<gene>
    <name evidence="2" type="ORF">J2S23_000307</name>
</gene>
<name>A0ABT9YPT0_9STRE</name>